<reference evidence="1 2" key="1">
    <citation type="submission" date="2017-11" db="EMBL/GenBank/DDBJ databases">
        <title>Bacillus camelliae sp. nov., isolated from pu'er tea.</title>
        <authorList>
            <person name="Niu L."/>
        </authorList>
    </citation>
    <scope>NUCLEOTIDE SEQUENCE [LARGE SCALE GENOMIC DNA]</scope>
    <source>
        <strain evidence="1 2">7578-1</strain>
    </source>
</reference>
<accession>A0A2N3LD84</accession>
<organism evidence="1 2">
    <name type="scientific">Heyndrickxia camelliae</name>
    <dbReference type="NCBI Taxonomy" id="1707093"/>
    <lineage>
        <taxon>Bacteria</taxon>
        <taxon>Bacillati</taxon>
        <taxon>Bacillota</taxon>
        <taxon>Bacilli</taxon>
        <taxon>Bacillales</taxon>
        <taxon>Bacillaceae</taxon>
        <taxon>Heyndrickxia</taxon>
    </lineage>
</organism>
<sequence length="324" mass="38679">MFHFSNNLEVLHLESKIWEQLDYFQSAAYTQEYLNMRYKKVPSNIDACKMGYDNCYTFMYYLEHGKLYYHQAEMSPLAIKPVLLFYGLVHLIKACLLTVDPNYPETTSVLAHGVTSRKKKKRQYQFIYDEVKVQRLGLFTHFSKKMFHVEHLDGEKFSMKDLLSQLPELDDCLKLFQITNFIDVYKHDNTYCLPITILDYYHKTFNSFKEYIDVRSNSKILWEEPTKDNIYFTCNKALPLPFRYNVDKKSYCLPVEKNILGMIPELSIYYLLLYNLSMIARYETEWWSELLKTTPTNDFPIIGKFLSISMYKTPYLVHQFLLNK</sequence>
<keyword evidence="2" id="KW-1185">Reference proteome</keyword>
<dbReference type="OrthoDB" id="2380109at2"/>
<name>A0A2N3LD84_9BACI</name>
<dbReference type="EMBL" id="PIQO01000039">
    <property type="protein sequence ID" value="PKR82525.1"/>
    <property type="molecule type" value="Genomic_DNA"/>
</dbReference>
<protein>
    <recommendedName>
        <fullName evidence="3">YaaC-like Protein</fullName>
    </recommendedName>
</protein>
<gene>
    <name evidence="1" type="ORF">CWO92_24020</name>
</gene>
<evidence type="ECO:0000313" key="2">
    <source>
        <dbReference type="Proteomes" id="UP000233440"/>
    </source>
</evidence>
<dbReference type="Proteomes" id="UP000233440">
    <property type="component" value="Unassembled WGS sequence"/>
</dbReference>
<dbReference type="Pfam" id="PF14175">
    <property type="entry name" value="YaaC"/>
    <property type="match status" value="1"/>
</dbReference>
<evidence type="ECO:0008006" key="3">
    <source>
        <dbReference type="Google" id="ProtNLM"/>
    </source>
</evidence>
<dbReference type="InterPro" id="IPR026988">
    <property type="entry name" value="YaaC-like"/>
</dbReference>
<proteinExistence type="predicted"/>
<dbReference type="AlphaFoldDB" id="A0A2N3LD84"/>
<comment type="caution">
    <text evidence="1">The sequence shown here is derived from an EMBL/GenBank/DDBJ whole genome shotgun (WGS) entry which is preliminary data.</text>
</comment>
<evidence type="ECO:0000313" key="1">
    <source>
        <dbReference type="EMBL" id="PKR82525.1"/>
    </source>
</evidence>